<proteinExistence type="predicted"/>
<dbReference type="GO" id="GO:0016853">
    <property type="term" value="F:isomerase activity"/>
    <property type="evidence" value="ECO:0007669"/>
    <property type="project" value="UniProtKB-KW"/>
</dbReference>
<accession>A0ABW4KNN0</accession>
<protein>
    <submittedName>
        <fullName evidence="2">Sugar phosphate isomerase/epimerase family protein</fullName>
    </submittedName>
</protein>
<sequence>MSYAISTYTLFSLPAAAAVETLIHKGWKSIEIMGEGEHHGRPLLEMSRKELEKIAKLAKDHGVSLGFHMPIDGCNPSSPDQKTKRIVNKALLAAKVLDVDYVLFHLGNCSFMNEGIKTAAEFFKNLLKELPEPMKLVIENVPFAEGAVGVTMDQLISVIERVNDTRMGIMLDTGHCYMNKGVGFFNECEKAFPYLFGLHINDNHGLQDEHLQIGEGTIPFMPLLYALRGKQLVYVFETNTVQRAQNSKEFVENSWRMNHVKDPIAQRI</sequence>
<evidence type="ECO:0000313" key="3">
    <source>
        <dbReference type="Proteomes" id="UP001597301"/>
    </source>
</evidence>
<feature type="domain" description="Xylose isomerase-like TIM barrel" evidence="1">
    <location>
        <begin position="26"/>
        <end position="240"/>
    </location>
</feature>
<dbReference type="Gene3D" id="3.20.20.150">
    <property type="entry name" value="Divalent-metal-dependent TIM barrel enzymes"/>
    <property type="match status" value="1"/>
</dbReference>
<dbReference type="Pfam" id="PF01261">
    <property type="entry name" value="AP_endonuc_2"/>
    <property type="match status" value="1"/>
</dbReference>
<dbReference type="InterPro" id="IPR050312">
    <property type="entry name" value="IolE/XylAMocC-like"/>
</dbReference>
<dbReference type="PANTHER" id="PTHR12110">
    <property type="entry name" value="HYDROXYPYRUVATE ISOMERASE"/>
    <property type="match status" value="1"/>
</dbReference>
<reference evidence="3" key="1">
    <citation type="journal article" date="2019" name="Int. J. Syst. Evol. Microbiol.">
        <title>The Global Catalogue of Microorganisms (GCM) 10K type strain sequencing project: providing services to taxonomists for standard genome sequencing and annotation.</title>
        <authorList>
            <consortium name="The Broad Institute Genomics Platform"/>
            <consortium name="The Broad Institute Genome Sequencing Center for Infectious Disease"/>
            <person name="Wu L."/>
            <person name="Ma J."/>
        </authorList>
    </citation>
    <scope>NUCLEOTIDE SEQUENCE [LARGE SCALE GENOMIC DNA]</scope>
    <source>
        <strain evidence="3">CGMCC 1.12295</strain>
    </source>
</reference>
<dbReference type="InterPro" id="IPR013022">
    <property type="entry name" value="Xyl_isomerase-like_TIM-brl"/>
</dbReference>
<gene>
    <name evidence="2" type="ORF">ACFSCZ_20130</name>
</gene>
<comment type="caution">
    <text evidence="2">The sequence shown here is derived from an EMBL/GenBank/DDBJ whole genome shotgun (WGS) entry which is preliminary data.</text>
</comment>
<name>A0ABW4KNN0_9BACI</name>
<keyword evidence="2" id="KW-0413">Isomerase</keyword>
<dbReference type="InterPro" id="IPR036237">
    <property type="entry name" value="Xyl_isomerase-like_sf"/>
</dbReference>
<dbReference type="SUPFAM" id="SSF51658">
    <property type="entry name" value="Xylose isomerase-like"/>
    <property type="match status" value="1"/>
</dbReference>
<organism evidence="2 3">
    <name type="scientific">Siminovitchia sediminis</name>
    <dbReference type="NCBI Taxonomy" id="1274353"/>
    <lineage>
        <taxon>Bacteria</taxon>
        <taxon>Bacillati</taxon>
        <taxon>Bacillota</taxon>
        <taxon>Bacilli</taxon>
        <taxon>Bacillales</taxon>
        <taxon>Bacillaceae</taxon>
        <taxon>Siminovitchia</taxon>
    </lineage>
</organism>
<dbReference type="RefSeq" id="WP_380776946.1">
    <property type="nucleotide sequence ID" value="NZ_JBHUEO010000122.1"/>
</dbReference>
<dbReference type="PANTHER" id="PTHR12110:SF21">
    <property type="entry name" value="XYLOSE ISOMERASE-LIKE TIM BARREL DOMAIN-CONTAINING PROTEIN"/>
    <property type="match status" value="1"/>
</dbReference>
<evidence type="ECO:0000259" key="1">
    <source>
        <dbReference type="Pfam" id="PF01261"/>
    </source>
</evidence>
<dbReference type="EMBL" id="JBHUEO010000122">
    <property type="protein sequence ID" value="MFD1708976.1"/>
    <property type="molecule type" value="Genomic_DNA"/>
</dbReference>
<keyword evidence="3" id="KW-1185">Reference proteome</keyword>
<evidence type="ECO:0000313" key="2">
    <source>
        <dbReference type="EMBL" id="MFD1708976.1"/>
    </source>
</evidence>
<dbReference type="Proteomes" id="UP001597301">
    <property type="component" value="Unassembled WGS sequence"/>
</dbReference>